<dbReference type="GO" id="GO:0006388">
    <property type="term" value="P:tRNA splicing, via endonucleolytic cleavage and ligation"/>
    <property type="evidence" value="ECO:0007669"/>
    <property type="project" value="InterPro"/>
</dbReference>
<gene>
    <name evidence="2" type="ORF">C1H46_041216</name>
</gene>
<dbReference type="Proteomes" id="UP000315295">
    <property type="component" value="Unassembled WGS sequence"/>
</dbReference>
<dbReference type="EMBL" id="VIEB01001314">
    <property type="protein sequence ID" value="TQD73249.1"/>
    <property type="molecule type" value="Genomic_DNA"/>
</dbReference>
<comment type="caution">
    <text evidence="2">The sequence shown here is derived from an EMBL/GenBank/DDBJ whole genome shotgun (WGS) entry which is preliminary data.</text>
</comment>
<protein>
    <recommendedName>
        <fullName evidence="1">tRNA ligase phosphodiesterase domain-containing protein</fullName>
    </recommendedName>
</protein>
<reference evidence="2 3" key="1">
    <citation type="journal article" date="2019" name="G3 (Bethesda)">
        <title>Sequencing of a Wild Apple (Malus baccata) Genome Unravels the Differences Between Cultivated and Wild Apple Species Regarding Disease Resistance and Cold Tolerance.</title>
        <authorList>
            <person name="Chen X."/>
        </authorList>
    </citation>
    <scope>NUCLEOTIDE SEQUENCE [LARGE SCALE GENOMIC DNA]</scope>
    <source>
        <strain evidence="3">cv. Shandingzi</strain>
        <tissue evidence="2">Leaves</tissue>
    </source>
</reference>
<name>A0A540KGE5_MALBA</name>
<dbReference type="PANTHER" id="PTHR35460">
    <property type="entry name" value="TRNA LIGASE 1"/>
    <property type="match status" value="1"/>
</dbReference>
<dbReference type="STRING" id="106549.A0A540KGE5"/>
<dbReference type="PANTHER" id="PTHR35460:SF1">
    <property type="entry name" value="TRNA LIGASE 1"/>
    <property type="match status" value="1"/>
</dbReference>
<dbReference type="InterPro" id="IPR015965">
    <property type="entry name" value="tRNA_lig_PDEase"/>
</dbReference>
<sequence>MEKIIQIRTRMIEIVSNGLATLEVSLKHSGSLFMYAGNKGGAYAKNSFGNIYTAVGVFVLGRMFREAWGREAPKVQAEFNDFLERNRMCISMELVTAVLGDHGQRPKEDFAVVTAVTDLGNGKPKFYSTPEIIAFCRKWRLPTNHVWLFSTRKSVTSFFAAFDALCEEGTATTVCMALDEVADISIPGSKDHVKEQGEILEGIVARIVNKESSKHMEKVLIDFPPPPMDGAGLDLGPSARDICAANRSSEKQQIKALLEGVGSSFCPDQLDWLGIGAGDDYSRNADKSVVSKLLQSHPADFSTTKLQEMIRLMKEKRFPAAFKCYHDYHKVDSILSDNLFYKMVIHVHSDSAFRRYQKEMRLKPGLWPLYRGFFVDINLFKASKERAAEIAKGKSSIVEDGNSGMPGKYGLADEDANLMIKLKFLTYKLRTFLIRNGLSILFKEGPAAYKTYYERQMKIWNTSEPKKRELRKMLDEWAVYIRRKCGNKPLSSSVYLSEAEPFLEQYAKRSPQNQALIGSAGNFVRAEDFLAIVEGGRDEEGDLEMEQEAVPSSPIASGRDTIPKVEGLIVFFPGLPGSAKSSLCKELLKAPGGMGDNRPIQSLMGDLNKGRYWQKVADECKKKPYAIMLADKNAPNEEVWRQIEHMCHSTRASAVPVVPDSEGSVAPEAVSRREFDGELVERFGSLVKIPLLKSDRNPLPGAVKNILEEGINLYKLHAAKHGRLESTKGTYAKEWAKWEKQLRDVLFGNAEYLNSVQVPFESAVKEVSEQLKKVAKGEYKTPDTGKKKFGDIVFAAVSLPVLEVSGLLDSLAAKHSEAEAFLKDKHLDKLSKAHVTLAHKRSHGVTAVASYGTFLNKTVPVDITKLFFSDKMAAFEASLGSVEGERVVSKNELPHVTVWTAEGVPAKDANNLPQLFLEGKATCIAIDPPATIDGTLEFF</sequence>
<proteinExistence type="predicted"/>
<dbReference type="AlphaFoldDB" id="A0A540KGE5"/>
<keyword evidence="3" id="KW-1185">Reference proteome</keyword>
<feature type="domain" description="tRNA ligase phosphodiesterase" evidence="1">
    <location>
        <begin position="762"/>
        <end position="920"/>
    </location>
</feature>
<evidence type="ECO:0000259" key="1">
    <source>
        <dbReference type="Pfam" id="PF08302"/>
    </source>
</evidence>
<dbReference type="GO" id="GO:0005524">
    <property type="term" value="F:ATP binding"/>
    <property type="evidence" value="ECO:0007669"/>
    <property type="project" value="InterPro"/>
</dbReference>
<dbReference type="InterPro" id="IPR038837">
    <property type="entry name" value="tRNA_ligase_1"/>
</dbReference>
<accession>A0A540KGE5</accession>
<dbReference type="Pfam" id="PF08302">
    <property type="entry name" value="tRNA_lig_CPD"/>
    <property type="match status" value="1"/>
</dbReference>
<organism evidence="2 3">
    <name type="scientific">Malus baccata</name>
    <name type="common">Siberian crab apple</name>
    <name type="synonym">Pyrus baccata</name>
    <dbReference type="NCBI Taxonomy" id="106549"/>
    <lineage>
        <taxon>Eukaryota</taxon>
        <taxon>Viridiplantae</taxon>
        <taxon>Streptophyta</taxon>
        <taxon>Embryophyta</taxon>
        <taxon>Tracheophyta</taxon>
        <taxon>Spermatophyta</taxon>
        <taxon>Magnoliopsida</taxon>
        <taxon>eudicotyledons</taxon>
        <taxon>Gunneridae</taxon>
        <taxon>Pentapetalae</taxon>
        <taxon>rosids</taxon>
        <taxon>fabids</taxon>
        <taxon>Rosales</taxon>
        <taxon>Rosaceae</taxon>
        <taxon>Amygdaloideae</taxon>
        <taxon>Maleae</taxon>
        <taxon>Malus</taxon>
    </lineage>
</organism>
<evidence type="ECO:0000313" key="3">
    <source>
        <dbReference type="Proteomes" id="UP000315295"/>
    </source>
</evidence>
<dbReference type="GO" id="GO:0003972">
    <property type="term" value="F:RNA ligase (ATP) activity"/>
    <property type="evidence" value="ECO:0007669"/>
    <property type="project" value="InterPro"/>
</dbReference>
<evidence type="ECO:0000313" key="2">
    <source>
        <dbReference type="EMBL" id="TQD73249.1"/>
    </source>
</evidence>